<feature type="region of interest" description="Disordered" evidence="11">
    <location>
        <begin position="288"/>
        <end position="336"/>
    </location>
</feature>
<dbReference type="Proteomes" id="UP000310158">
    <property type="component" value="Unassembled WGS sequence"/>
</dbReference>
<evidence type="ECO:0000256" key="6">
    <source>
        <dbReference type="ARBA" id="ARBA00022824"/>
    </source>
</evidence>
<dbReference type="AlphaFoldDB" id="A0A4S4M276"/>
<feature type="compositionally biased region" description="Polar residues" evidence="11">
    <location>
        <begin position="117"/>
        <end position="127"/>
    </location>
</feature>
<evidence type="ECO:0000256" key="10">
    <source>
        <dbReference type="ARBA" id="ARBA00049729"/>
    </source>
</evidence>
<feature type="compositionally biased region" description="Low complexity" evidence="11">
    <location>
        <begin position="11"/>
        <end position="23"/>
    </location>
</feature>
<feature type="transmembrane region" description="Helical" evidence="12">
    <location>
        <begin position="1042"/>
        <end position="1061"/>
    </location>
</feature>
<feature type="compositionally biased region" description="Low complexity" evidence="11">
    <location>
        <begin position="73"/>
        <end position="98"/>
    </location>
</feature>
<feature type="compositionally biased region" description="Low complexity" evidence="11">
    <location>
        <begin position="323"/>
        <end position="334"/>
    </location>
</feature>
<comment type="caution">
    <text evidence="14">The sequence shown here is derived from an EMBL/GenBank/DDBJ whole genome shotgun (WGS) entry which is preliminary data.</text>
</comment>
<keyword evidence="15" id="KW-1185">Reference proteome</keyword>
<protein>
    <recommendedName>
        <fullName evidence="10">intramembrane prenyl-peptidase Rce1</fullName>
        <ecNumber evidence="10">3.4.26.1</ecNumber>
    </recommendedName>
</protein>
<feature type="transmembrane region" description="Helical" evidence="12">
    <location>
        <begin position="1108"/>
        <end position="1132"/>
    </location>
</feature>
<feature type="transmembrane region" description="Helical" evidence="12">
    <location>
        <begin position="845"/>
        <end position="870"/>
    </location>
</feature>
<dbReference type="OrthoDB" id="271604at2759"/>
<comment type="catalytic activity">
    <reaction evidence="9">
        <text>Hydrolyzes the peptide bond -P2-(S-farnesyl or geranylgeranyl)C-P1'-P2'-P3'-COOH where P1' and P2' are amino acids with aliphatic sidechains and P3' is any C-terminal residue.</text>
        <dbReference type="EC" id="3.4.26.1"/>
    </reaction>
</comment>
<evidence type="ECO:0000256" key="2">
    <source>
        <dbReference type="ARBA" id="ARBA00006897"/>
    </source>
</evidence>
<dbReference type="GO" id="GO:0004222">
    <property type="term" value="F:metalloendopeptidase activity"/>
    <property type="evidence" value="ECO:0007669"/>
    <property type="project" value="InterPro"/>
</dbReference>
<evidence type="ECO:0000256" key="8">
    <source>
        <dbReference type="ARBA" id="ARBA00023136"/>
    </source>
</evidence>
<feature type="region of interest" description="Disordered" evidence="11">
    <location>
        <begin position="1"/>
        <end position="241"/>
    </location>
</feature>
<feature type="domain" description="CAAX prenyl protease 2/Lysostaphin resistance protein A-like" evidence="13">
    <location>
        <begin position="1082"/>
        <end position="1193"/>
    </location>
</feature>
<dbReference type="Pfam" id="PF02517">
    <property type="entry name" value="Rce1-like"/>
    <property type="match status" value="1"/>
</dbReference>
<feature type="transmembrane region" description="Helical" evidence="12">
    <location>
        <begin position="1152"/>
        <end position="1175"/>
    </location>
</feature>
<organism evidence="14 15">
    <name type="scientific">Bondarzewia mesenterica</name>
    <dbReference type="NCBI Taxonomy" id="1095465"/>
    <lineage>
        <taxon>Eukaryota</taxon>
        <taxon>Fungi</taxon>
        <taxon>Dikarya</taxon>
        <taxon>Basidiomycota</taxon>
        <taxon>Agaricomycotina</taxon>
        <taxon>Agaricomycetes</taxon>
        <taxon>Russulales</taxon>
        <taxon>Bondarzewiaceae</taxon>
        <taxon>Bondarzewia</taxon>
    </lineage>
</organism>
<accession>A0A4S4M276</accession>
<feature type="compositionally biased region" description="Polar residues" evidence="11">
    <location>
        <begin position="294"/>
        <end position="311"/>
    </location>
</feature>
<keyword evidence="4 12" id="KW-0812">Transmembrane</keyword>
<feature type="transmembrane region" description="Helical" evidence="12">
    <location>
        <begin position="726"/>
        <end position="744"/>
    </location>
</feature>
<evidence type="ECO:0000256" key="12">
    <source>
        <dbReference type="SAM" id="Phobius"/>
    </source>
</evidence>
<feature type="compositionally biased region" description="Basic and acidic residues" evidence="11">
    <location>
        <begin position="166"/>
        <end position="182"/>
    </location>
</feature>
<dbReference type="EMBL" id="SGPL01000071">
    <property type="protein sequence ID" value="THH18607.1"/>
    <property type="molecule type" value="Genomic_DNA"/>
</dbReference>
<feature type="transmembrane region" description="Helical" evidence="12">
    <location>
        <begin position="795"/>
        <end position="819"/>
    </location>
</feature>
<evidence type="ECO:0000256" key="7">
    <source>
        <dbReference type="ARBA" id="ARBA00022989"/>
    </source>
</evidence>
<feature type="compositionally biased region" description="Polar residues" evidence="11">
    <location>
        <begin position="213"/>
        <end position="231"/>
    </location>
</feature>
<reference evidence="14 15" key="1">
    <citation type="submission" date="2019-02" db="EMBL/GenBank/DDBJ databases">
        <title>Genome sequencing of the rare red list fungi Bondarzewia mesenterica.</title>
        <authorList>
            <person name="Buettner E."/>
            <person name="Kellner H."/>
        </authorList>
    </citation>
    <scope>NUCLEOTIDE SEQUENCE [LARGE SCALE GENOMIC DNA]</scope>
    <source>
        <strain evidence="14 15">DSM 108281</strain>
    </source>
</reference>
<dbReference type="PANTHER" id="PTHR13046:SF0">
    <property type="entry name" value="CAAX PRENYL PROTEASE 2"/>
    <property type="match status" value="1"/>
</dbReference>
<comment type="subcellular location">
    <subcellularLocation>
        <location evidence="1">Endoplasmic reticulum membrane</location>
        <topology evidence="1">Multi-pass membrane protein</topology>
    </subcellularLocation>
</comment>
<evidence type="ECO:0000256" key="4">
    <source>
        <dbReference type="ARBA" id="ARBA00022692"/>
    </source>
</evidence>
<dbReference type="GO" id="GO:0005789">
    <property type="term" value="C:endoplasmic reticulum membrane"/>
    <property type="evidence" value="ECO:0007669"/>
    <property type="project" value="UniProtKB-SubCell"/>
</dbReference>
<feature type="transmembrane region" description="Helical" evidence="12">
    <location>
        <begin position="1214"/>
        <end position="1232"/>
    </location>
</feature>
<feature type="transmembrane region" description="Helical" evidence="12">
    <location>
        <begin position="890"/>
        <end position="912"/>
    </location>
</feature>
<name>A0A4S4M276_9AGAM</name>
<sequence length="1247" mass="137304">MSTTGPKSLRSRMGTMMRRTSSGFSFNRPPTPGSRASSESLRLDASSLAPPSVADAHKLPSPVPESPAREGAAEAAEAAEQNTTGPSPLAAAPLTAPSEPIDISAPKPVEPGPATWGSGNVVSTPEQMSAVGSVRATHSNEDAGVRDSSRATSSLGAEESVLSSDSHSHNKPHESDAPHRTEMIAAPWGRSMESLGHASDAQHNAAPEPQREMSVTRSPWTYPESTTSTDEASQKHSKAASQVDLIPTANAVKLDALVHPAVNTDDNSSTVTTPRPIENPAFEQTLAKKKSAASIGTKSRTRASTVSSQARPVTPAPANGTISAKPSKSSLAPSVAHKAEDVKHVLIIEPVSGDGQSSQDVEVVAGNPFADPEQTSPSFIEVHSPAHDRLAATGTRQEPPKEAMPESIVMPLPAAQDVNYSRPVRNVPSNYSLAGRSSINSPMDHLEFETDETRPLLRRPSTPSLPALVKERQFASQPVAVYFRPSDSSIWPMPSHNFESTGWREHILPDSSVYFSHASLSVTADVDLRNPGKLEAVSAYLGGGGVGSDMVLPPEGWELWLRDAGMTKNDFVPARAWVHHAMRAVSLEQPPMRSDEIHIPEEDRLGMEHRYWSFIESHPAHAPLPPSSLSEAMDILTWSYTDRLLPSSHPLPPPFTQDECQELMGLLRSLDSSINSPTQSMVRTRIIAKILLRITAWRQGHPPPARAKDGSKGSGSAERHVPFRRTLFDFLISILCLGLPYLFLDRSHHQRMDTESGMHDSAGPMLIIGACACLIAAVILSASVTFISLPGLDDVARVAGFIAIILSASSMISAVIALFRFKSDIERSSAYYSHEGVVMLSRRSVLLSLPLVFLIWSITAFITGVALYAFRGTSIGNVGQVIRHFEEYTRWAVVGTIGGLAGMLIMSALLGIGHITPRLGRKLYTRFNSHPLSLSDAHLWNVAFTLGYVVPLYLTRHTRLSFSTSASAGTGRDRVKQPDERWRDDPAVIRARLLSASISTIVACYCFYLIIVSTWGDPHVDRETLWDLISHRLGFIFWEEDYLAYLVTPALYLGPLYVRYLGKELPFMKRWTFKEHILDTFFTWKGFRNFIVGPITEELVWRSCIIAVYNLAGVSTNFLVFFTPISFGAAHLHHSWEVFNRYGRTFQAFKRAFITTIFQFTYTTLFGFHCAFLFLRTNSVLHPLSAHIFCNLMGVPQYSAEVRFYHGHKKQIRIMYVAGIVAYIYTMRYWTLSESTMYWSPWVSHLW</sequence>
<evidence type="ECO:0000313" key="14">
    <source>
        <dbReference type="EMBL" id="THH18607.1"/>
    </source>
</evidence>
<feature type="compositionally biased region" description="Polar residues" evidence="11">
    <location>
        <begin position="150"/>
        <end position="165"/>
    </location>
</feature>
<keyword evidence="3" id="KW-0645">Protease</keyword>
<dbReference type="EC" id="3.4.26.1" evidence="10"/>
<evidence type="ECO:0000256" key="3">
    <source>
        <dbReference type="ARBA" id="ARBA00022670"/>
    </source>
</evidence>
<evidence type="ECO:0000256" key="5">
    <source>
        <dbReference type="ARBA" id="ARBA00022801"/>
    </source>
</evidence>
<proteinExistence type="inferred from homology"/>
<evidence type="ECO:0000259" key="13">
    <source>
        <dbReference type="Pfam" id="PF02517"/>
    </source>
</evidence>
<dbReference type="InterPro" id="IPR003675">
    <property type="entry name" value="Rce1/LyrA-like_dom"/>
</dbReference>
<feature type="transmembrane region" description="Helical" evidence="12">
    <location>
        <begin position="993"/>
        <end position="1016"/>
    </location>
</feature>
<evidence type="ECO:0000256" key="1">
    <source>
        <dbReference type="ARBA" id="ARBA00004477"/>
    </source>
</evidence>
<evidence type="ECO:0000256" key="11">
    <source>
        <dbReference type="SAM" id="MobiDB-lite"/>
    </source>
</evidence>
<gene>
    <name evidence="14" type="ORF">EW146_g2429</name>
</gene>
<keyword evidence="5" id="KW-0378">Hydrolase</keyword>
<feature type="transmembrane region" description="Helical" evidence="12">
    <location>
        <begin position="765"/>
        <end position="789"/>
    </location>
</feature>
<keyword evidence="8 12" id="KW-0472">Membrane</keyword>
<evidence type="ECO:0000256" key="9">
    <source>
        <dbReference type="ARBA" id="ARBA00047280"/>
    </source>
</evidence>
<dbReference type="PANTHER" id="PTHR13046">
    <property type="entry name" value="PROTEASE U48 CAAX PRENYL PROTEASE RCE1"/>
    <property type="match status" value="1"/>
</dbReference>
<keyword evidence="7 12" id="KW-1133">Transmembrane helix</keyword>
<keyword evidence="6" id="KW-0256">Endoplasmic reticulum</keyword>
<dbReference type="InterPro" id="IPR039731">
    <property type="entry name" value="Rce1"/>
</dbReference>
<feature type="compositionally biased region" description="Basic and acidic residues" evidence="11">
    <location>
        <begin position="138"/>
        <end position="149"/>
    </location>
</feature>
<comment type="similarity">
    <text evidence="2">Belongs to the peptidase U48 family.</text>
</comment>
<dbReference type="GO" id="GO:0071586">
    <property type="term" value="P:CAAX-box protein processing"/>
    <property type="evidence" value="ECO:0007669"/>
    <property type="project" value="InterPro"/>
</dbReference>
<evidence type="ECO:0000313" key="15">
    <source>
        <dbReference type="Proteomes" id="UP000310158"/>
    </source>
</evidence>